<keyword evidence="1" id="KW-0472">Membrane</keyword>
<dbReference type="EMBL" id="CP058627">
    <property type="protein sequence ID" value="QLG88395.1"/>
    <property type="molecule type" value="Genomic_DNA"/>
</dbReference>
<evidence type="ECO:0000256" key="1">
    <source>
        <dbReference type="SAM" id="Phobius"/>
    </source>
</evidence>
<keyword evidence="1" id="KW-0812">Transmembrane</keyword>
<sequence>MRPDLLSPTLESPTELAALRPNDEGLQRHSARVKRERRLQREHLALSLACLSLLLPLLLLQLDWSWWQVWVLPLISSAAFFRAAWALHQEQLEWELRLVTLAVVLPIALSGLWAWQMKDAVPPSALILPFVLPPVLLLLAGLPTPRYALAALANAAVIAGILTASVWPFLPCAAALLVLALVTVVGINVVQRLQSHQMRLWTMRQRVSENAEKMAERNQKMRKLAFEDPLTGLSNRLDLINKLRQILKNPHEEAINTVVFLIDLDFFKNVNDEYGHAAGDALLIEIARRFRALVRKGDLVCRLGGDEFVIMFRGISSKDEITLVADKILAKLAEPVWYKDQLLPLGGSIGIAPWEPDLRSPASWLQQADGAMYQAKAGGRNRYMMAGVADTPIEPKVAQ</sequence>
<dbReference type="FunFam" id="3.30.70.270:FF:000001">
    <property type="entry name" value="Diguanylate cyclase domain protein"/>
    <property type="match status" value="1"/>
</dbReference>
<evidence type="ECO:0000313" key="4">
    <source>
        <dbReference type="Proteomes" id="UP000509597"/>
    </source>
</evidence>
<dbReference type="CDD" id="cd01949">
    <property type="entry name" value="GGDEF"/>
    <property type="match status" value="1"/>
</dbReference>
<dbReference type="SUPFAM" id="SSF55073">
    <property type="entry name" value="Nucleotide cyclase"/>
    <property type="match status" value="1"/>
</dbReference>
<dbReference type="RefSeq" id="WP_179354910.1">
    <property type="nucleotide sequence ID" value="NZ_CP058627.1"/>
</dbReference>
<dbReference type="InterPro" id="IPR043128">
    <property type="entry name" value="Rev_trsase/Diguanyl_cyclase"/>
</dbReference>
<organism evidence="3 4">
    <name type="scientific">Chitinibacter bivalviorum</name>
    <dbReference type="NCBI Taxonomy" id="2739434"/>
    <lineage>
        <taxon>Bacteria</taxon>
        <taxon>Pseudomonadati</taxon>
        <taxon>Pseudomonadota</taxon>
        <taxon>Betaproteobacteria</taxon>
        <taxon>Neisseriales</taxon>
        <taxon>Chitinibacteraceae</taxon>
        <taxon>Chitinibacter</taxon>
    </lineage>
</organism>
<dbReference type="InterPro" id="IPR052163">
    <property type="entry name" value="DGC-Regulatory_Protein"/>
</dbReference>
<dbReference type="InterPro" id="IPR029787">
    <property type="entry name" value="Nucleotide_cyclase"/>
</dbReference>
<dbReference type="Pfam" id="PF00990">
    <property type="entry name" value="GGDEF"/>
    <property type="match status" value="1"/>
</dbReference>
<feature type="transmembrane region" description="Helical" evidence="1">
    <location>
        <begin position="66"/>
        <end position="84"/>
    </location>
</feature>
<evidence type="ECO:0000313" key="3">
    <source>
        <dbReference type="EMBL" id="QLG88395.1"/>
    </source>
</evidence>
<dbReference type="NCBIfam" id="TIGR00254">
    <property type="entry name" value="GGDEF"/>
    <property type="match status" value="1"/>
</dbReference>
<feature type="transmembrane region" description="Helical" evidence="1">
    <location>
        <begin position="44"/>
        <end position="60"/>
    </location>
</feature>
<dbReference type="GO" id="GO:0003824">
    <property type="term" value="F:catalytic activity"/>
    <property type="evidence" value="ECO:0007669"/>
    <property type="project" value="UniProtKB-ARBA"/>
</dbReference>
<dbReference type="KEGG" id="chiz:HQ393_09120"/>
<dbReference type="PANTHER" id="PTHR46663:SF2">
    <property type="entry name" value="GGDEF DOMAIN-CONTAINING PROTEIN"/>
    <property type="match status" value="1"/>
</dbReference>
<dbReference type="InterPro" id="IPR000160">
    <property type="entry name" value="GGDEF_dom"/>
</dbReference>
<gene>
    <name evidence="3" type="ORF">HQ393_09120</name>
</gene>
<protein>
    <submittedName>
        <fullName evidence="3">GGDEF domain-containing protein</fullName>
    </submittedName>
</protein>
<name>A0A7H9BID8_9NEIS</name>
<dbReference type="AlphaFoldDB" id="A0A7H9BID8"/>
<feature type="domain" description="GGDEF" evidence="2">
    <location>
        <begin position="255"/>
        <end position="388"/>
    </location>
</feature>
<evidence type="ECO:0000259" key="2">
    <source>
        <dbReference type="PROSITE" id="PS50887"/>
    </source>
</evidence>
<dbReference type="SMART" id="SM00267">
    <property type="entry name" value="GGDEF"/>
    <property type="match status" value="1"/>
</dbReference>
<feature type="transmembrane region" description="Helical" evidence="1">
    <location>
        <begin position="96"/>
        <end position="115"/>
    </location>
</feature>
<dbReference type="Proteomes" id="UP000509597">
    <property type="component" value="Chromosome"/>
</dbReference>
<dbReference type="PANTHER" id="PTHR46663">
    <property type="entry name" value="DIGUANYLATE CYCLASE DGCT-RELATED"/>
    <property type="match status" value="1"/>
</dbReference>
<proteinExistence type="predicted"/>
<feature type="transmembrane region" description="Helical" evidence="1">
    <location>
        <begin position="173"/>
        <end position="190"/>
    </location>
</feature>
<accession>A0A7H9BID8</accession>
<feature type="transmembrane region" description="Helical" evidence="1">
    <location>
        <begin position="121"/>
        <end position="140"/>
    </location>
</feature>
<reference evidence="3 4" key="1">
    <citation type="submission" date="2020-07" db="EMBL/GenBank/DDBJ databases">
        <title>Complete genome sequence of Chitinibacter sp. 2T18.</title>
        <authorList>
            <person name="Bae J.-W."/>
            <person name="Choi J.-W."/>
        </authorList>
    </citation>
    <scope>NUCLEOTIDE SEQUENCE [LARGE SCALE GENOMIC DNA]</scope>
    <source>
        <strain evidence="3 4">2T18</strain>
    </source>
</reference>
<keyword evidence="1" id="KW-1133">Transmembrane helix</keyword>
<dbReference type="Gene3D" id="3.30.70.270">
    <property type="match status" value="1"/>
</dbReference>
<dbReference type="PROSITE" id="PS50887">
    <property type="entry name" value="GGDEF"/>
    <property type="match status" value="1"/>
</dbReference>
<keyword evidence="4" id="KW-1185">Reference proteome</keyword>
<feature type="transmembrane region" description="Helical" evidence="1">
    <location>
        <begin position="147"/>
        <end position="167"/>
    </location>
</feature>